<dbReference type="AlphaFoldDB" id="A0A392PLT3"/>
<keyword evidence="1" id="KW-0472">Membrane</keyword>
<accession>A0A392PLT3</accession>
<feature type="non-terminal residue" evidence="2">
    <location>
        <position position="1"/>
    </location>
</feature>
<reference evidence="2 3" key="1">
    <citation type="journal article" date="2018" name="Front. Plant Sci.">
        <title>Red Clover (Trifolium pratense) and Zigzag Clover (T. medium) - A Picture of Genomic Similarities and Differences.</title>
        <authorList>
            <person name="Dluhosova J."/>
            <person name="Istvanek J."/>
            <person name="Nedelnik J."/>
            <person name="Repkova J."/>
        </authorList>
    </citation>
    <scope>NUCLEOTIDE SEQUENCE [LARGE SCALE GENOMIC DNA]</scope>
    <source>
        <strain evidence="3">cv. 10/8</strain>
        <tissue evidence="2">Leaf</tissue>
    </source>
</reference>
<evidence type="ECO:0000313" key="3">
    <source>
        <dbReference type="Proteomes" id="UP000265520"/>
    </source>
</evidence>
<sequence length="120" mass="13943">TCVLYPLFWILWEFLYAPVRLSLAMFSFLAVICTRICNILGEAWQFLSSIVQLASSSEATVSSYEVSMWRSLWNDLFSQVIFKALKSILYGLVAFFTACNRHRLSLRGRVIKKLIEQLHR</sequence>
<organism evidence="2 3">
    <name type="scientific">Trifolium medium</name>
    <dbReference type="NCBI Taxonomy" id="97028"/>
    <lineage>
        <taxon>Eukaryota</taxon>
        <taxon>Viridiplantae</taxon>
        <taxon>Streptophyta</taxon>
        <taxon>Embryophyta</taxon>
        <taxon>Tracheophyta</taxon>
        <taxon>Spermatophyta</taxon>
        <taxon>Magnoliopsida</taxon>
        <taxon>eudicotyledons</taxon>
        <taxon>Gunneridae</taxon>
        <taxon>Pentapetalae</taxon>
        <taxon>rosids</taxon>
        <taxon>fabids</taxon>
        <taxon>Fabales</taxon>
        <taxon>Fabaceae</taxon>
        <taxon>Papilionoideae</taxon>
        <taxon>50 kb inversion clade</taxon>
        <taxon>NPAAA clade</taxon>
        <taxon>Hologalegina</taxon>
        <taxon>IRL clade</taxon>
        <taxon>Trifolieae</taxon>
        <taxon>Trifolium</taxon>
    </lineage>
</organism>
<comment type="caution">
    <text evidence="2">The sequence shown here is derived from an EMBL/GenBank/DDBJ whole genome shotgun (WGS) entry which is preliminary data.</text>
</comment>
<feature type="transmembrane region" description="Helical" evidence="1">
    <location>
        <begin position="14"/>
        <end position="34"/>
    </location>
</feature>
<evidence type="ECO:0000256" key="1">
    <source>
        <dbReference type="SAM" id="Phobius"/>
    </source>
</evidence>
<keyword evidence="1" id="KW-1133">Transmembrane helix</keyword>
<keyword evidence="1" id="KW-0812">Transmembrane</keyword>
<keyword evidence="3" id="KW-1185">Reference proteome</keyword>
<dbReference type="EMBL" id="LXQA010085334">
    <property type="protein sequence ID" value="MCI12732.1"/>
    <property type="molecule type" value="Genomic_DNA"/>
</dbReference>
<name>A0A392PLT3_9FABA</name>
<dbReference type="Proteomes" id="UP000265520">
    <property type="component" value="Unassembled WGS sequence"/>
</dbReference>
<proteinExistence type="predicted"/>
<dbReference type="PANTHER" id="PTHR34553:SF4">
    <property type="entry name" value="G1_S-SPECIFIC CYCLIN-E PROTEIN"/>
    <property type="match status" value="1"/>
</dbReference>
<evidence type="ECO:0000313" key="2">
    <source>
        <dbReference type="EMBL" id="MCI12732.1"/>
    </source>
</evidence>
<dbReference type="PANTHER" id="PTHR34553">
    <property type="entry name" value="OS05G0597400 PROTEIN"/>
    <property type="match status" value="1"/>
</dbReference>
<protein>
    <submittedName>
        <fullName evidence="2">Uncharacterized protein</fullName>
    </submittedName>
</protein>